<dbReference type="InterPro" id="IPR011646">
    <property type="entry name" value="KAP_P-loop"/>
</dbReference>
<sequence>MSINCKYPEWLTEYTFDNCKLNRKEYGEFLTNYIKGEHDGFVLNLNGAWGTGKTEFLRRLYTHLTNEGHPTIYIDAWESDFSEIPLSVVASELINQLSIINHNIGSDLDKLTGFLGKALKGTVIAGAGLATKYLVDDSATGREIVKTLFETSAKDFLTSIKKDHEEQVEAIKSIRKELGLLAEVLKQTHGKELPVIVLIDELDRCRPNYAIEMLEVIKHFFTTKNFVFVVATDTTQLQESIKSVYGSNFDSNTYLKRFFNREAKLAEPNLEHYLGLHDFSFIEFAGKVEIYPVIENSQNNTIAKYIEWMAKAYELSLRDIEQLIDKLKACLRTALFTYQANGKIQVVNVFSLLIALIEFDKGHKQFLERTTDVPATVGEFLTDILVSNKRGKETMFSELYRLNMANSVMYNRSFKNNYDRKTEVIVSGMHSLVDKRDVNSIADGVMRSVFIKIRDTFDSRLENPKHHQVWLWEDYKKVVELAGSLD</sequence>
<proteinExistence type="predicted"/>
<name>A0ABW8KRD8_9GAMM</name>
<evidence type="ECO:0000259" key="1">
    <source>
        <dbReference type="Pfam" id="PF07693"/>
    </source>
</evidence>
<dbReference type="SUPFAM" id="SSF52540">
    <property type="entry name" value="P-loop containing nucleoside triphosphate hydrolases"/>
    <property type="match status" value="1"/>
</dbReference>
<accession>A0ABW8KRD8</accession>
<dbReference type="Proteomes" id="UP001620262">
    <property type="component" value="Unassembled WGS sequence"/>
</dbReference>
<dbReference type="InterPro" id="IPR027417">
    <property type="entry name" value="P-loop_NTPase"/>
</dbReference>
<dbReference type="RefSeq" id="WP_404674479.1">
    <property type="nucleotide sequence ID" value="NZ_JBJDOT010000001.1"/>
</dbReference>
<dbReference type="Gene3D" id="3.40.50.300">
    <property type="entry name" value="P-loop containing nucleotide triphosphate hydrolases"/>
    <property type="match status" value="1"/>
</dbReference>
<protein>
    <submittedName>
        <fullName evidence="2">P-loop NTPase fold protein</fullName>
    </submittedName>
</protein>
<dbReference type="PANTHER" id="PTHR22674">
    <property type="entry name" value="NTPASE, KAP FAMILY P-LOOP DOMAIN-CONTAINING 1"/>
    <property type="match status" value="1"/>
</dbReference>
<comment type="caution">
    <text evidence="2">The sequence shown here is derived from an EMBL/GenBank/DDBJ whole genome shotgun (WGS) entry which is preliminary data.</text>
</comment>
<dbReference type="PANTHER" id="PTHR22674:SF6">
    <property type="entry name" value="NTPASE KAP FAMILY P-LOOP DOMAIN-CONTAINING PROTEIN 1"/>
    <property type="match status" value="1"/>
</dbReference>
<evidence type="ECO:0000313" key="3">
    <source>
        <dbReference type="Proteomes" id="UP001620262"/>
    </source>
</evidence>
<dbReference type="InterPro" id="IPR052754">
    <property type="entry name" value="NTPase_KAP_P-loop"/>
</dbReference>
<dbReference type="Pfam" id="PF07693">
    <property type="entry name" value="KAP_NTPase"/>
    <property type="match status" value="1"/>
</dbReference>
<evidence type="ECO:0000313" key="2">
    <source>
        <dbReference type="EMBL" id="MFK3862397.1"/>
    </source>
</evidence>
<dbReference type="EMBL" id="JBJDOT010000001">
    <property type="protein sequence ID" value="MFK3862397.1"/>
    <property type="molecule type" value="Genomic_DNA"/>
</dbReference>
<organism evidence="2 3">
    <name type="scientific">Pseudoalteromonas rhizosphaerae</name>
    <dbReference type="NCBI Taxonomy" id="2518973"/>
    <lineage>
        <taxon>Bacteria</taxon>
        <taxon>Pseudomonadati</taxon>
        <taxon>Pseudomonadota</taxon>
        <taxon>Gammaproteobacteria</taxon>
        <taxon>Alteromonadales</taxon>
        <taxon>Pseudoalteromonadaceae</taxon>
        <taxon>Pseudoalteromonas</taxon>
    </lineage>
</organism>
<keyword evidence="3" id="KW-1185">Reference proteome</keyword>
<gene>
    <name evidence="2" type="ORF">ACI2JU_00590</name>
</gene>
<feature type="domain" description="KAP NTPase" evidence="1">
    <location>
        <begin position="25"/>
        <end position="256"/>
    </location>
</feature>
<reference evidence="2 3" key="1">
    <citation type="submission" date="2024-11" db="EMBL/GenBank/DDBJ databases">
        <title>The Natural Products Discovery Center: Release of the First 8490 Sequenced Strains for Exploring Actinobacteria Biosynthetic Diversity.</title>
        <authorList>
            <person name="Kalkreuter E."/>
            <person name="Kautsar S.A."/>
            <person name="Yang D."/>
            <person name="Bader C.D."/>
            <person name="Teijaro C.N."/>
            <person name="Fluegel L."/>
            <person name="Davis C.M."/>
            <person name="Simpson J.R."/>
            <person name="Lauterbach L."/>
            <person name="Steele A.D."/>
            <person name="Gui C."/>
            <person name="Meng S."/>
            <person name="Li G."/>
            <person name="Viehrig K."/>
            <person name="Ye F."/>
            <person name="Su P."/>
            <person name="Kiefer A.F."/>
            <person name="Nichols A."/>
            <person name="Cepeda A.J."/>
            <person name="Yan W."/>
            <person name="Fan B."/>
            <person name="Jiang Y."/>
            <person name="Adhikari A."/>
            <person name="Zheng C.-J."/>
            <person name="Schuster L."/>
            <person name="Cowan T.M."/>
            <person name="Smanski M.J."/>
            <person name="Chevrette M.G."/>
            <person name="De Carvalho L.P.S."/>
            <person name="Shen B."/>
        </authorList>
    </citation>
    <scope>NUCLEOTIDE SEQUENCE [LARGE SCALE GENOMIC DNA]</scope>
    <source>
        <strain evidence="2 3">NPDC078403</strain>
    </source>
</reference>